<dbReference type="Proteomes" id="UP000585474">
    <property type="component" value="Unassembled WGS sequence"/>
</dbReference>
<sequence>MDEKLSQTQISISAPSMFPGFRFSPTDGELISYYLKKKLEGSEKCVEVISVVEICKYEPWDLPAKSVVQSENEWFFFSPRGRTYPHGLQRKRATESGYWKATGKERNDSLVVCRLRKNTEFRLNDSPRQGSSSLRPLSTEDSINFTLSEVAVEQLGLLEGAKAVESCSKECSSSHNSHSVEQQIDESESNLKLAIELSQLCSSSCRGFDDEECYAEILKDDIVDLGKTLLPPTPDLLLMFPEKTEDERCCQQPEQAIPSHVLPLQGKANRRIRLRWLKDHHKFHFKPVEVSARNNSSFVKEFVRPNSDQPPNSILGLLSSQRVNRRSAFVVLVVLTLLVLFVSMLGVP</sequence>
<reference evidence="7 8" key="1">
    <citation type="submission" date="2019-07" db="EMBL/GenBank/DDBJ databases">
        <title>De Novo Assembly of kiwifruit Actinidia rufa.</title>
        <authorList>
            <person name="Sugita-Konishi S."/>
            <person name="Sato K."/>
            <person name="Mori E."/>
            <person name="Abe Y."/>
            <person name="Kisaki G."/>
            <person name="Hamano K."/>
            <person name="Suezawa K."/>
            <person name="Otani M."/>
            <person name="Fukuda T."/>
            <person name="Manabe T."/>
            <person name="Gomi K."/>
            <person name="Tabuchi M."/>
            <person name="Akimitsu K."/>
            <person name="Kataoka I."/>
        </authorList>
    </citation>
    <scope>NUCLEOTIDE SEQUENCE [LARGE SCALE GENOMIC DNA]</scope>
    <source>
        <strain evidence="8">cv. Fuchu</strain>
    </source>
</reference>
<dbReference type="SUPFAM" id="SSF101941">
    <property type="entry name" value="NAC domain"/>
    <property type="match status" value="1"/>
</dbReference>
<dbReference type="GO" id="GO:0003677">
    <property type="term" value="F:DNA binding"/>
    <property type="evidence" value="ECO:0007669"/>
    <property type="project" value="UniProtKB-KW"/>
</dbReference>
<dbReference type="InterPro" id="IPR003441">
    <property type="entry name" value="NAC-dom"/>
</dbReference>
<dbReference type="InterPro" id="IPR036093">
    <property type="entry name" value="NAC_dom_sf"/>
</dbReference>
<protein>
    <submittedName>
        <fullName evidence="7">NAC domain containing protein 89</fullName>
    </submittedName>
</protein>
<keyword evidence="5" id="KW-0812">Transmembrane</keyword>
<evidence type="ECO:0000256" key="2">
    <source>
        <dbReference type="ARBA" id="ARBA00023125"/>
    </source>
</evidence>
<keyword evidence="5" id="KW-1133">Transmembrane helix</keyword>
<dbReference type="EMBL" id="BJWL01000019">
    <property type="protein sequence ID" value="GFZ07281.1"/>
    <property type="molecule type" value="Genomic_DNA"/>
</dbReference>
<keyword evidence="4" id="KW-0539">Nucleus</keyword>
<gene>
    <name evidence="7" type="ORF">Acr_19g0002180</name>
</gene>
<keyword evidence="8" id="KW-1185">Reference proteome</keyword>
<evidence type="ECO:0000259" key="6">
    <source>
        <dbReference type="PROSITE" id="PS51005"/>
    </source>
</evidence>
<evidence type="ECO:0000256" key="3">
    <source>
        <dbReference type="ARBA" id="ARBA00023163"/>
    </source>
</evidence>
<evidence type="ECO:0000313" key="7">
    <source>
        <dbReference type="EMBL" id="GFZ07281.1"/>
    </source>
</evidence>
<dbReference type="GO" id="GO:0006355">
    <property type="term" value="P:regulation of DNA-templated transcription"/>
    <property type="evidence" value="ECO:0007669"/>
    <property type="project" value="InterPro"/>
</dbReference>
<proteinExistence type="predicted"/>
<accession>A0A7J0G931</accession>
<keyword evidence="5" id="KW-0472">Membrane</keyword>
<name>A0A7J0G931_9ERIC</name>
<feature type="domain" description="NAC" evidence="6">
    <location>
        <begin position="17"/>
        <end position="158"/>
    </location>
</feature>
<dbReference type="PANTHER" id="PTHR31744">
    <property type="entry name" value="PROTEIN CUP-SHAPED COTYLEDON 2-RELATED"/>
    <property type="match status" value="1"/>
</dbReference>
<feature type="transmembrane region" description="Helical" evidence="5">
    <location>
        <begin position="328"/>
        <end position="347"/>
    </location>
</feature>
<dbReference type="AlphaFoldDB" id="A0A7J0G931"/>
<dbReference type="Pfam" id="PF02365">
    <property type="entry name" value="NAM"/>
    <property type="match status" value="1"/>
</dbReference>
<evidence type="ECO:0000313" key="8">
    <source>
        <dbReference type="Proteomes" id="UP000585474"/>
    </source>
</evidence>
<dbReference type="OrthoDB" id="1935348at2759"/>
<dbReference type="PROSITE" id="PS51005">
    <property type="entry name" value="NAC"/>
    <property type="match status" value="1"/>
</dbReference>
<keyword evidence="2" id="KW-0238">DNA-binding</keyword>
<dbReference type="Gene3D" id="2.170.150.80">
    <property type="entry name" value="NAC domain"/>
    <property type="match status" value="1"/>
</dbReference>
<evidence type="ECO:0000256" key="4">
    <source>
        <dbReference type="ARBA" id="ARBA00023242"/>
    </source>
</evidence>
<comment type="caution">
    <text evidence="7">The sequence shown here is derived from an EMBL/GenBank/DDBJ whole genome shotgun (WGS) entry which is preliminary data.</text>
</comment>
<keyword evidence="1" id="KW-0805">Transcription regulation</keyword>
<evidence type="ECO:0000256" key="5">
    <source>
        <dbReference type="SAM" id="Phobius"/>
    </source>
</evidence>
<evidence type="ECO:0000256" key="1">
    <source>
        <dbReference type="ARBA" id="ARBA00023015"/>
    </source>
</evidence>
<organism evidence="7 8">
    <name type="scientific">Actinidia rufa</name>
    <dbReference type="NCBI Taxonomy" id="165716"/>
    <lineage>
        <taxon>Eukaryota</taxon>
        <taxon>Viridiplantae</taxon>
        <taxon>Streptophyta</taxon>
        <taxon>Embryophyta</taxon>
        <taxon>Tracheophyta</taxon>
        <taxon>Spermatophyta</taxon>
        <taxon>Magnoliopsida</taxon>
        <taxon>eudicotyledons</taxon>
        <taxon>Gunneridae</taxon>
        <taxon>Pentapetalae</taxon>
        <taxon>asterids</taxon>
        <taxon>Ericales</taxon>
        <taxon>Actinidiaceae</taxon>
        <taxon>Actinidia</taxon>
    </lineage>
</organism>
<dbReference type="PANTHER" id="PTHR31744:SF210">
    <property type="entry name" value="NAC DOMAIN-CONTAINING PROTEIN 86-LIKE"/>
    <property type="match status" value="1"/>
</dbReference>
<keyword evidence="3" id="KW-0804">Transcription</keyword>